<dbReference type="GO" id="GO:0043709">
    <property type="term" value="P:cell adhesion involved in single-species biofilm formation"/>
    <property type="evidence" value="ECO:0007669"/>
    <property type="project" value="TreeGrafter"/>
</dbReference>
<dbReference type="InterPro" id="IPR008966">
    <property type="entry name" value="Adhesion_dom_sf"/>
</dbReference>
<dbReference type="Gene3D" id="2.60.40.1090">
    <property type="entry name" value="Fimbrial-type adhesion domain"/>
    <property type="match status" value="1"/>
</dbReference>
<proteinExistence type="inferred from homology"/>
<dbReference type="Proteomes" id="UP000515873">
    <property type="component" value="Chromosome"/>
</dbReference>
<reference evidence="7 8" key="1">
    <citation type="submission" date="2020-08" db="EMBL/GenBank/DDBJ databases">
        <title>Dyella sp. G9 isolated from forest soil.</title>
        <authorList>
            <person name="Fu J."/>
            <person name="Qiu L."/>
        </authorList>
    </citation>
    <scope>NUCLEOTIDE SEQUENCE [LARGE SCALE GENOMIC DNA]</scope>
    <source>
        <strain evidence="7 8">G9</strain>
    </source>
</reference>
<evidence type="ECO:0000256" key="2">
    <source>
        <dbReference type="ARBA" id="ARBA00006671"/>
    </source>
</evidence>
<feature type="chain" id="PRO_5028858746" evidence="5">
    <location>
        <begin position="27"/>
        <end position="335"/>
    </location>
</feature>
<dbReference type="InterPro" id="IPR000259">
    <property type="entry name" value="Adhesion_dom_fimbrial"/>
</dbReference>
<comment type="subcellular location">
    <subcellularLocation>
        <location evidence="1">Fimbrium</location>
    </subcellularLocation>
</comment>
<evidence type="ECO:0000313" key="8">
    <source>
        <dbReference type="Proteomes" id="UP000515873"/>
    </source>
</evidence>
<dbReference type="PANTHER" id="PTHR33420">
    <property type="entry name" value="FIMBRIAL SUBUNIT ELFA-RELATED"/>
    <property type="match status" value="1"/>
</dbReference>
<dbReference type="RefSeq" id="WP_187055892.1">
    <property type="nucleotide sequence ID" value="NZ_CP060412.1"/>
</dbReference>
<protein>
    <submittedName>
        <fullName evidence="7">Type 1 fimbrial protein</fullName>
    </submittedName>
</protein>
<dbReference type="AlphaFoldDB" id="A0A7G8Q0V6"/>
<dbReference type="InterPro" id="IPR050263">
    <property type="entry name" value="Bact_Fimbrial_Adh_Pro"/>
</dbReference>
<organism evidence="7 8">
    <name type="scientific">Dyella telluris</name>
    <dbReference type="NCBI Taxonomy" id="2763498"/>
    <lineage>
        <taxon>Bacteria</taxon>
        <taxon>Pseudomonadati</taxon>
        <taxon>Pseudomonadota</taxon>
        <taxon>Gammaproteobacteria</taxon>
        <taxon>Lysobacterales</taxon>
        <taxon>Rhodanobacteraceae</taxon>
        <taxon>Dyella</taxon>
    </lineage>
</organism>
<dbReference type="EMBL" id="CP060412">
    <property type="protein sequence ID" value="QNK00414.1"/>
    <property type="molecule type" value="Genomic_DNA"/>
</dbReference>
<evidence type="ECO:0000256" key="3">
    <source>
        <dbReference type="ARBA" id="ARBA00022729"/>
    </source>
</evidence>
<evidence type="ECO:0000313" key="7">
    <source>
        <dbReference type="EMBL" id="QNK00414.1"/>
    </source>
</evidence>
<keyword evidence="8" id="KW-1185">Reference proteome</keyword>
<sequence>MRTLHKLGMRVLCVLGLLVIAGQALATCTGTTTTSPFTPAQVSINKNTPVGQVVSSATVTLTVTCNGSSAVGNGWAMNYTPQAPLQSGQMVLNAYGTSMAGLGYQMFGTGGVLISPTTYGTNGGDNFGPSGMGPKHLAGLNSTSTYQFSLNLVRTSTSLTAGTFSDSLVRFGYQDGNYGCGPSLGTCTSQFGNEITTPVVFHFVNPACTITTDTANQVVSLPKASTADFAAVGAIAKPTNFKISLQDCVTQTIVSMQLDGNTQLPTVLSNTGTARGMGVQLTRNGAPVSFGQVMTIGNVGNATTMDIPFTAQYYRTGAMSGGTVLSAATITMSYL</sequence>
<dbReference type="GO" id="GO:0009289">
    <property type="term" value="C:pilus"/>
    <property type="evidence" value="ECO:0007669"/>
    <property type="project" value="UniProtKB-SubCell"/>
</dbReference>
<accession>A0A7G8Q0V6</accession>
<gene>
    <name evidence="7" type="ORF">H8F01_15050</name>
</gene>
<name>A0A7G8Q0V6_9GAMM</name>
<dbReference type="KEGG" id="dtl:H8F01_15050"/>
<feature type="signal peptide" evidence="5">
    <location>
        <begin position="1"/>
        <end position="26"/>
    </location>
</feature>
<evidence type="ECO:0000259" key="6">
    <source>
        <dbReference type="Pfam" id="PF00419"/>
    </source>
</evidence>
<dbReference type="InterPro" id="IPR036937">
    <property type="entry name" value="Adhesion_dom_fimbrial_sf"/>
</dbReference>
<evidence type="ECO:0000256" key="4">
    <source>
        <dbReference type="ARBA" id="ARBA00023263"/>
    </source>
</evidence>
<dbReference type="Pfam" id="PF00419">
    <property type="entry name" value="Fimbrial"/>
    <property type="match status" value="1"/>
</dbReference>
<evidence type="ECO:0000256" key="5">
    <source>
        <dbReference type="SAM" id="SignalP"/>
    </source>
</evidence>
<comment type="similarity">
    <text evidence="2">Belongs to the fimbrial protein family.</text>
</comment>
<keyword evidence="3 5" id="KW-0732">Signal</keyword>
<dbReference type="SUPFAM" id="SSF49401">
    <property type="entry name" value="Bacterial adhesins"/>
    <property type="match status" value="1"/>
</dbReference>
<keyword evidence="4" id="KW-0281">Fimbrium</keyword>
<feature type="domain" description="Fimbrial-type adhesion" evidence="6">
    <location>
        <begin position="204"/>
        <end position="334"/>
    </location>
</feature>
<dbReference type="Gene3D" id="2.60.40.3310">
    <property type="match status" value="1"/>
</dbReference>
<dbReference type="PANTHER" id="PTHR33420:SF3">
    <property type="entry name" value="FIMBRIAL SUBUNIT ELFA"/>
    <property type="match status" value="1"/>
</dbReference>
<evidence type="ECO:0000256" key="1">
    <source>
        <dbReference type="ARBA" id="ARBA00004561"/>
    </source>
</evidence>